<protein>
    <submittedName>
        <fullName evidence="2">Uncharacterized protein</fullName>
    </submittedName>
</protein>
<sequence>MYDLSLAELLRWPHDGGDAPAGGLSEEPARRATVLETTLHRVRHRWQTNRHQKQRHADAGADDSAHFNKRCCRGGAGRRH</sequence>
<evidence type="ECO:0000313" key="2">
    <source>
        <dbReference type="EnsemblPlants" id="KQK93656"/>
    </source>
</evidence>
<feature type="compositionally biased region" description="Basic residues" evidence="1">
    <location>
        <begin position="45"/>
        <end position="54"/>
    </location>
</feature>
<dbReference type="EnsemblPlants" id="KQK93656">
    <property type="protein sequence ID" value="KQK93656"/>
    <property type="gene ID" value="SETIT_027149mg"/>
</dbReference>
<feature type="compositionally biased region" description="Basic and acidic residues" evidence="1">
    <location>
        <begin position="55"/>
        <end position="66"/>
    </location>
</feature>
<proteinExistence type="predicted"/>
<feature type="compositionally biased region" description="Basic residues" evidence="1">
    <location>
        <begin position="67"/>
        <end position="80"/>
    </location>
</feature>
<dbReference type="InParanoid" id="K3ZKP3"/>
<evidence type="ECO:0000256" key="1">
    <source>
        <dbReference type="SAM" id="MobiDB-lite"/>
    </source>
</evidence>
<dbReference type="EMBL" id="AGNK02004628">
    <property type="status" value="NOT_ANNOTATED_CDS"/>
    <property type="molecule type" value="Genomic_DNA"/>
</dbReference>
<evidence type="ECO:0000313" key="3">
    <source>
        <dbReference type="Proteomes" id="UP000004995"/>
    </source>
</evidence>
<organism evidence="2 3">
    <name type="scientific">Setaria italica</name>
    <name type="common">Foxtail millet</name>
    <name type="synonym">Panicum italicum</name>
    <dbReference type="NCBI Taxonomy" id="4555"/>
    <lineage>
        <taxon>Eukaryota</taxon>
        <taxon>Viridiplantae</taxon>
        <taxon>Streptophyta</taxon>
        <taxon>Embryophyta</taxon>
        <taxon>Tracheophyta</taxon>
        <taxon>Spermatophyta</taxon>
        <taxon>Magnoliopsida</taxon>
        <taxon>Liliopsida</taxon>
        <taxon>Poales</taxon>
        <taxon>Poaceae</taxon>
        <taxon>PACMAD clade</taxon>
        <taxon>Panicoideae</taxon>
        <taxon>Panicodae</taxon>
        <taxon>Paniceae</taxon>
        <taxon>Cenchrinae</taxon>
        <taxon>Setaria</taxon>
    </lineage>
</organism>
<name>K3ZKP3_SETIT</name>
<reference evidence="3" key="1">
    <citation type="journal article" date="2012" name="Nat. Biotechnol.">
        <title>Reference genome sequence of the model plant Setaria.</title>
        <authorList>
            <person name="Bennetzen J.L."/>
            <person name="Schmutz J."/>
            <person name="Wang H."/>
            <person name="Percifield R."/>
            <person name="Hawkins J."/>
            <person name="Pontaroli A.C."/>
            <person name="Estep M."/>
            <person name="Feng L."/>
            <person name="Vaughn J.N."/>
            <person name="Grimwood J."/>
            <person name="Jenkins J."/>
            <person name="Barry K."/>
            <person name="Lindquist E."/>
            <person name="Hellsten U."/>
            <person name="Deshpande S."/>
            <person name="Wang X."/>
            <person name="Wu X."/>
            <person name="Mitros T."/>
            <person name="Triplett J."/>
            <person name="Yang X."/>
            <person name="Ye C.Y."/>
            <person name="Mauro-Herrera M."/>
            <person name="Wang L."/>
            <person name="Li P."/>
            <person name="Sharma M."/>
            <person name="Sharma R."/>
            <person name="Ronald P.C."/>
            <person name="Panaud O."/>
            <person name="Kellogg E.A."/>
            <person name="Brutnell T.P."/>
            <person name="Doust A.N."/>
            <person name="Tuskan G.A."/>
            <person name="Rokhsar D."/>
            <person name="Devos K.M."/>
        </authorList>
    </citation>
    <scope>NUCLEOTIDE SEQUENCE [LARGE SCALE GENOMIC DNA]</scope>
    <source>
        <strain evidence="3">cv. Yugu1</strain>
    </source>
</reference>
<dbReference type="Proteomes" id="UP000004995">
    <property type="component" value="Unassembled WGS sequence"/>
</dbReference>
<reference evidence="2" key="2">
    <citation type="submission" date="2018-08" db="UniProtKB">
        <authorList>
            <consortium name="EnsemblPlants"/>
        </authorList>
    </citation>
    <scope>IDENTIFICATION</scope>
    <source>
        <strain evidence="2">Yugu1</strain>
    </source>
</reference>
<dbReference type="Gramene" id="KQK93656">
    <property type="protein sequence ID" value="KQK93656"/>
    <property type="gene ID" value="SETIT_027149mg"/>
</dbReference>
<dbReference type="HOGENOM" id="CLU_2594353_0_0_1"/>
<dbReference type="AlphaFoldDB" id="K3ZKP3"/>
<keyword evidence="3" id="KW-1185">Reference proteome</keyword>
<feature type="region of interest" description="Disordered" evidence="1">
    <location>
        <begin position="45"/>
        <end position="80"/>
    </location>
</feature>
<accession>K3ZKP3</accession>